<reference evidence="3" key="1">
    <citation type="journal article" date="2014" name="Nat. Genet.">
        <title>Genome of the human hookworm Necator americanus.</title>
        <authorList>
            <person name="Tang Y.T."/>
            <person name="Gao X."/>
            <person name="Rosa B.A."/>
            <person name="Abubucker S."/>
            <person name="Hallsworth-Pepin K."/>
            <person name="Martin J."/>
            <person name="Tyagi R."/>
            <person name="Heizer E."/>
            <person name="Zhang X."/>
            <person name="Bhonagiri-Palsikar V."/>
            <person name="Minx P."/>
            <person name="Warren W.C."/>
            <person name="Wang Q."/>
            <person name="Zhan B."/>
            <person name="Hotez P.J."/>
            <person name="Sternberg P.W."/>
            <person name="Dougall A."/>
            <person name="Gaze S.T."/>
            <person name="Mulvenna J."/>
            <person name="Sotillo J."/>
            <person name="Ranganathan S."/>
            <person name="Rabelo E.M."/>
            <person name="Wilson R.K."/>
            <person name="Felgner P.L."/>
            <person name="Bethony J."/>
            <person name="Hawdon J.M."/>
            <person name="Gasser R.B."/>
            <person name="Loukas A."/>
            <person name="Mitreva M."/>
        </authorList>
    </citation>
    <scope>NUCLEOTIDE SEQUENCE [LARGE SCALE GENOMIC DNA]</scope>
</reference>
<organism evidence="2 3">
    <name type="scientific">Necator americanus</name>
    <name type="common">Human hookworm</name>
    <dbReference type="NCBI Taxonomy" id="51031"/>
    <lineage>
        <taxon>Eukaryota</taxon>
        <taxon>Metazoa</taxon>
        <taxon>Ecdysozoa</taxon>
        <taxon>Nematoda</taxon>
        <taxon>Chromadorea</taxon>
        <taxon>Rhabditida</taxon>
        <taxon>Rhabditina</taxon>
        <taxon>Rhabditomorpha</taxon>
        <taxon>Strongyloidea</taxon>
        <taxon>Ancylostomatidae</taxon>
        <taxon>Bunostominae</taxon>
        <taxon>Necator</taxon>
    </lineage>
</organism>
<dbReference type="KEGG" id="nai:NECAME_11405"/>
<dbReference type="Proteomes" id="UP000053676">
    <property type="component" value="Unassembled WGS sequence"/>
</dbReference>
<feature type="signal peptide" evidence="1">
    <location>
        <begin position="1"/>
        <end position="18"/>
    </location>
</feature>
<evidence type="ECO:0000313" key="3">
    <source>
        <dbReference type="Proteomes" id="UP000053676"/>
    </source>
</evidence>
<feature type="chain" id="PRO_5004826363" evidence="1">
    <location>
        <begin position="19"/>
        <end position="126"/>
    </location>
</feature>
<keyword evidence="3" id="KW-1185">Reference proteome</keyword>
<proteinExistence type="predicted"/>
<sequence length="126" mass="14347">MFLAVLIFYAVVLSSTYGNEVDYDDEEGPFIPISTEEFTGFMGRAQPKCQEYKFSCQRFVKCFENCNEQLIYASELNAVTGGLTEEQKTEAKRVKTNPCVGMLAYCLSVDFFTLRRILRLQSADAF</sequence>
<dbReference type="OMA" id="QTECIRY"/>
<evidence type="ECO:0000256" key="1">
    <source>
        <dbReference type="SAM" id="SignalP"/>
    </source>
</evidence>
<dbReference type="EMBL" id="KI660205">
    <property type="protein sequence ID" value="ETN76823.1"/>
    <property type="molecule type" value="Genomic_DNA"/>
</dbReference>
<evidence type="ECO:0000313" key="2">
    <source>
        <dbReference type="EMBL" id="ETN76823.1"/>
    </source>
</evidence>
<dbReference type="OrthoDB" id="5792517at2759"/>
<protein>
    <submittedName>
        <fullName evidence="2">Uncharacterized protein</fullName>
    </submittedName>
</protein>
<dbReference type="CTD" id="25351434"/>
<dbReference type="GeneID" id="25351434"/>
<dbReference type="AlphaFoldDB" id="W2T4M6"/>
<name>W2T4M6_NECAM</name>
<gene>
    <name evidence="2" type="ORF">NECAME_11405</name>
</gene>
<accession>W2T4M6</accession>
<keyword evidence="1" id="KW-0732">Signal</keyword>